<evidence type="ECO:0000313" key="18">
    <source>
        <dbReference type="Proteomes" id="UP000254118"/>
    </source>
</evidence>
<dbReference type="Gene3D" id="3.30.10.20">
    <property type="match status" value="1"/>
</dbReference>
<feature type="transmembrane region" description="Helical" evidence="15">
    <location>
        <begin position="30"/>
        <end position="53"/>
    </location>
</feature>
<dbReference type="SUPFAM" id="SSF53955">
    <property type="entry name" value="Lysozyme-like"/>
    <property type="match status" value="1"/>
</dbReference>
<evidence type="ECO:0000313" key="17">
    <source>
        <dbReference type="EMBL" id="STD15686.1"/>
    </source>
</evidence>
<dbReference type="PROSITE" id="PS51178">
    <property type="entry name" value="PASTA"/>
    <property type="match status" value="1"/>
</dbReference>
<dbReference type="GO" id="GO:0006508">
    <property type="term" value="P:proteolysis"/>
    <property type="evidence" value="ECO:0007669"/>
    <property type="project" value="UniProtKB-KW"/>
</dbReference>
<comment type="similarity">
    <text evidence="2">In the N-terminal section; belongs to the glycosyltransferase 51 family.</text>
</comment>
<proteinExistence type="inferred from homology"/>
<keyword evidence="9" id="KW-0573">Peptidoglycan synthesis</keyword>
<evidence type="ECO:0000256" key="8">
    <source>
        <dbReference type="ARBA" id="ARBA00022960"/>
    </source>
</evidence>
<dbReference type="InterPro" id="IPR050396">
    <property type="entry name" value="Glycosyltr_51/Transpeptidase"/>
</dbReference>
<evidence type="ECO:0000256" key="1">
    <source>
        <dbReference type="ARBA" id="ARBA00007090"/>
    </source>
</evidence>
<dbReference type="PANTHER" id="PTHR32282">
    <property type="entry name" value="BINDING PROTEIN TRANSPEPTIDASE, PUTATIVE-RELATED"/>
    <property type="match status" value="1"/>
</dbReference>
<dbReference type="InterPro" id="IPR023346">
    <property type="entry name" value="Lysozyme-like_dom_sf"/>
</dbReference>
<dbReference type="AlphaFoldDB" id="A0AA46BQD9"/>
<dbReference type="GO" id="GO:0008658">
    <property type="term" value="F:penicillin binding"/>
    <property type="evidence" value="ECO:0007669"/>
    <property type="project" value="InterPro"/>
</dbReference>
<dbReference type="Proteomes" id="UP000254118">
    <property type="component" value="Unassembled WGS sequence"/>
</dbReference>
<protein>
    <submittedName>
        <fullName evidence="17">Penicillin-binding protein 1A/1B</fullName>
    </submittedName>
</protein>
<dbReference type="SUPFAM" id="SSF56601">
    <property type="entry name" value="beta-lactamase/transpeptidase-like"/>
    <property type="match status" value="1"/>
</dbReference>
<keyword evidence="7" id="KW-0378">Hydrolase</keyword>
<keyword evidence="6" id="KW-0808">Transferase</keyword>
<comment type="catalytic activity">
    <reaction evidence="12">
        <text>Preferential cleavage: (Ac)2-L-Lys-D-Ala-|-D-Ala. Also transpeptidation of peptidyl-alanyl moieties that are N-acyl substituents of D-alanine.</text>
        <dbReference type="EC" id="3.4.16.4"/>
    </reaction>
</comment>
<name>A0AA46BQD9_9MICO</name>
<keyword evidence="11" id="KW-0961">Cell wall biogenesis/degradation</keyword>
<dbReference type="GO" id="GO:0008360">
    <property type="term" value="P:regulation of cell shape"/>
    <property type="evidence" value="ECO:0007669"/>
    <property type="project" value="UniProtKB-KW"/>
</dbReference>
<comment type="similarity">
    <text evidence="1">In the C-terminal section; belongs to the transpeptidase family.</text>
</comment>
<dbReference type="EMBL" id="UFYA01000001">
    <property type="protein sequence ID" value="STD15686.1"/>
    <property type="molecule type" value="Genomic_DNA"/>
</dbReference>
<dbReference type="GO" id="GO:0009002">
    <property type="term" value="F:serine-type D-Ala-D-Ala carboxypeptidase activity"/>
    <property type="evidence" value="ECO:0007669"/>
    <property type="project" value="UniProtKB-EC"/>
</dbReference>
<dbReference type="InterPro" id="IPR036950">
    <property type="entry name" value="PBP_transglycosylase"/>
</dbReference>
<reference evidence="17 18" key="1">
    <citation type="submission" date="2018-06" db="EMBL/GenBank/DDBJ databases">
        <authorList>
            <consortium name="Pathogen Informatics"/>
            <person name="Doyle S."/>
        </authorList>
    </citation>
    <scope>NUCLEOTIDE SEQUENCE [LARGE SCALE GENOMIC DNA]</scope>
    <source>
        <strain evidence="17 18">NCTC7915</strain>
    </source>
</reference>
<gene>
    <name evidence="17" type="primary">ponA_3</name>
    <name evidence="17" type="ORF">NCTC7915_02390</name>
</gene>
<accession>A0AA46BQD9</accession>
<dbReference type="Pfam" id="PF03793">
    <property type="entry name" value="PASTA"/>
    <property type="match status" value="1"/>
</dbReference>
<evidence type="ECO:0000256" key="11">
    <source>
        <dbReference type="ARBA" id="ARBA00023316"/>
    </source>
</evidence>
<keyword evidence="15" id="KW-0812">Transmembrane</keyword>
<evidence type="ECO:0000256" key="10">
    <source>
        <dbReference type="ARBA" id="ARBA00023268"/>
    </source>
</evidence>
<feature type="region of interest" description="Disordered" evidence="14">
    <location>
        <begin position="759"/>
        <end position="780"/>
    </location>
</feature>
<feature type="compositionally biased region" description="Polar residues" evidence="14">
    <location>
        <begin position="695"/>
        <end position="709"/>
    </location>
</feature>
<comment type="catalytic activity">
    <reaction evidence="13">
        <text>[GlcNAc-(1-&gt;4)-Mur2Ac(oyl-L-Ala-gamma-D-Glu-L-Lys-D-Ala-D-Ala)](n)-di-trans,octa-cis-undecaprenyl diphosphate + beta-D-GlcNAc-(1-&gt;4)-Mur2Ac(oyl-L-Ala-gamma-D-Glu-L-Lys-D-Ala-D-Ala)-di-trans,octa-cis-undecaprenyl diphosphate = [GlcNAc-(1-&gt;4)-Mur2Ac(oyl-L-Ala-gamma-D-Glu-L-Lys-D-Ala-D-Ala)](n+1)-di-trans,octa-cis-undecaprenyl diphosphate + di-trans,octa-cis-undecaprenyl diphosphate + H(+)</text>
        <dbReference type="Rhea" id="RHEA:23708"/>
        <dbReference type="Rhea" id="RHEA-COMP:9602"/>
        <dbReference type="Rhea" id="RHEA-COMP:9603"/>
        <dbReference type="ChEBI" id="CHEBI:15378"/>
        <dbReference type="ChEBI" id="CHEBI:58405"/>
        <dbReference type="ChEBI" id="CHEBI:60033"/>
        <dbReference type="ChEBI" id="CHEBI:78435"/>
        <dbReference type="EC" id="2.4.99.28"/>
    </reaction>
</comment>
<dbReference type="Pfam" id="PF00912">
    <property type="entry name" value="Transgly"/>
    <property type="match status" value="1"/>
</dbReference>
<dbReference type="RefSeq" id="WP_115032240.1">
    <property type="nucleotide sequence ID" value="NZ_JAAFNO010000001.1"/>
</dbReference>
<dbReference type="SMART" id="SM00740">
    <property type="entry name" value="PASTA"/>
    <property type="match status" value="1"/>
</dbReference>
<evidence type="ECO:0000256" key="4">
    <source>
        <dbReference type="ARBA" id="ARBA00022670"/>
    </source>
</evidence>
<dbReference type="FunFam" id="1.10.3810.10:FF:000001">
    <property type="entry name" value="Penicillin-binding protein 1A"/>
    <property type="match status" value="1"/>
</dbReference>
<keyword evidence="5" id="KW-0328">Glycosyltransferase</keyword>
<feature type="compositionally biased region" description="Polar residues" evidence="14">
    <location>
        <begin position="760"/>
        <end position="780"/>
    </location>
</feature>
<comment type="caution">
    <text evidence="17">The sequence shown here is derived from an EMBL/GenBank/DDBJ whole genome shotgun (WGS) entry which is preliminary data.</text>
</comment>
<dbReference type="GO" id="GO:0071555">
    <property type="term" value="P:cell wall organization"/>
    <property type="evidence" value="ECO:0007669"/>
    <property type="project" value="UniProtKB-KW"/>
</dbReference>
<dbReference type="Gene3D" id="1.10.3810.10">
    <property type="entry name" value="Biosynthetic peptidoglycan transglycosylase-like"/>
    <property type="match status" value="1"/>
</dbReference>
<evidence type="ECO:0000256" key="14">
    <source>
        <dbReference type="SAM" id="MobiDB-lite"/>
    </source>
</evidence>
<evidence type="ECO:0000256" key="15">
    <source>
        <dbReference type="SAM" id="Phobius"/>
    </source>
</evidence>
<evidence type="ECO:0000256" key="5">
    <source>
        <dbReference type="ARBA" id="ARBA00022676"/>
    </source>
</evidence>
<keyword evidence="10" id="KW-0511">Multifunctional enzyme</keyword>
<evidence type="ECO:0000256" key="12">
    <source>
        <dbReference type="ARBA" id="ARBA00034000"/>
    </source>
</evidence>
<dbReference type="InterPro" id="IPR005543">
    <property type="entry name" value="PASTA_dom"/>
</dbReference>
<feature type="domain" description="PASTA" evidence="16">
    <location>
        <begin position="708"/>
        <end position="776"/>
    </location>
</feature>
<dbReference type="InterPro" id="IPR001460">
    <property type="entry name" value="PCN-bd_Tpept"/>
</dbReference>
<evidence type="ECO:0000256" key="6">
    <source>
        <dbReference type="ARBA" id="ARBA00022679"/>
    </source>
</evidence>
<keyword evidence="15" id="KW-0472">Membrane</keyword>
<evidence type="ECO:0000256" key="13">
    <source>
        <dbReference type="ARBA" id="ARBA00049902"/>
    </source>
</evidence>
<evidence type="ECO:0000256" key="7">
    <source>
        <dbReference type="ARBA" id="ARBA00022801"/>
    </source>
</evidence>
<feature type="region of interest" description="Disordered" evidence="14">
    <location>
        <begin position="691"/>
        <end position="714"/>
    </location>
</feature>
<dbReference type="Gene3D" id="3.40.710.10">
    <property type="entry name" value="DD-peptidase/beta-lactamase superfamily"/>
    <property type="match status" value="1"/>
</dbReference>
<dbReference type="GO" id="GO:0008955">
    <property type="term" value="F:peptidoglycan glycosyltransferase activity"/>
    <property type="evidence" value="ECO:0007669"/>
    <property type="project" value="UniProtKB-EC"/>
</dbReference>
<dbReference type="PANTHER" id="PTHR32282:SF33">
    <property type="entry name" value="PEPTIDOGLYCAN GLYCOSYLTRANSFERASE"/>
    <property type="match status" value="1"/>
</dbReference>
<dbReference type="InterPro" id="IPR001264">
    <property type="entry name" value="Glyco_trans_51"/>
</dbReference>
<organism evidence="17 18">
    <name type="scientific">Dermatophilus congolensis</name>
    <dbReference type="NCBI Taxonomy" id="1863"/>
    <lineage>
        <taxon>Bacteria</taxon>
        <taxon>Bacillati</taxon>
        <taxon>Actinomycetota</taxon>
        <taxon>Actinomycetes</taxon>
        <taxon>Micrococcales</taxon>
        <taxon>Dermatophilaceae</taxon>
        <taxon>Dermatophilus</taxon>
    </lineage>
</organism>
<keyword evidence="8" id="KW-0133">Cell shape</keyword>
<feature type="compositionally biased region" description="Basic and acidic residues" evidence="14">
    <location>
        <begin position="10"/>
        <end position="20"/>
    </location>
</feature>
<feature type="region of interest" description="Disordered" evidence="14">
    <location>
        <begin position="1"/>
        <end position="20"/>
    </location>
</feature>
<dbReference type="CDD" id="cd06577">
    <property type="entry name" value="PASTA_pknB"/>
    <property type="match status" value="1"/>
</dbReference>
<keyword evidence="3" id="KW-0121">Carboxypeptidase</keyword>
<evidence type="ECO:0000256" key="2">
    <source>
        <dbReference type="ARBA" id="ARBA00007739"/>
    </source>
</evidence>
<keyword evidence="15" id="KW-1133">Transmembrane helix</keyword>
<evidence type="ECO:0000256" key="9">
    <source>
        <dbReference type="ARBA" id="ARBA00022984"/>
    </source>
</evidence>
<keyword evidence="4" id="KW-0645">Protease</keyword>
<sequence length="780" mass="82742">MTNDPTVPASDHEQNAAPEQREGLHSAFRLLGGVVAGSTVLGVLVAGIFMPVVGAGGLATKSIVASFDAMPAEFTASPASQQTRILAADGSTIATLAEDNRQVVSLDEIAPIMRKAQIAIEDERFYEHSGVDPRGVARALFATLRGDTQGASTITQQYVRQTLVTTALKSDNEAGVAAALERGGVAGIVRKLQEMKYAIALEDNLSKEQVLEGYLNLVYYGAGAYGVEAAAQRYFSKRASKLTLPEAAMIAGQVQRPSYTNPFERPEETLKRRNAVLDRMLSSHVITAEEHDEAINTPLGLKPSLPKQSCNASGSPYFCEYVVNWLLDQPSLGKDRKSRRNALYRKGLKIETPFDPKLAAFAREELIKRAPVEDSKSRGAAVAVVQPGTGKVIATAQNTNYGQGSGEAGVETTVNWSVDAKYGASGGFQIGSTAKPFNLVAALEKGMSPDTVLQVPPNHTPYSVSQLGGNKCGFIGRPFQPKNHEGNEFGPMSLKKATQKSVNTAFVELASQVGVCNIVDVMGRMGLHTGYGQKYGTKFVPNVILGADNASPLTLASAYATLAAGGKYCEPVPVTKVSDFHGKVFPIRGANCRQAISQKVAYDTTRILESVISPGATGEQMALADGRVAAGKTGTADASVHTWFAGFTPQLATAAWVGRPNAQLPQPHVYGSTFAGPIWTAVMNEASKGMPKLDFQQNPNKPGQGTPASETAEVPDVVGRTLNSAKKQLESEGFKVKINSEKMPSDNIDYGRVAQITPMAGSQASRGSTVTITLSSGADE</sequence>
<dbReference type="Pfam" id="PF00905">
    <property type="entry name" value="Transpeptidase"/>
    <property type="match status" value="1"/>
</dbReference>
<dbReference type="InterPro" id="IPR012338">
    <property type="entry name" value="Beta-lactam/transpept-like"/>
</dbReference>
<dbReference type="GO" id="GO:0009252">
    <property type="term" value="P:peptidoglycan biosynthetic process"/>
    <property type="evidence" value="ECO:0007669"/>
    <property type="project" value="UniProtKB-KW"/>
</dbReference>
<evidence type="ECO:0000256" key="3">
    <source>
        <dbReference type="ARBA" id="ARBA00022645"/>
    </source>
</evidence>
<dbReference type="GO" id="GO:0030288">
    <property type="term" value="C:outer membrane-bounded periplasmic space"/>
    <property type="evidence" value="ECO:0007669"/>
    <property type="project" value="TreeGrafter"/>
</dbReference>
<evidence type="ECO:0000259" key="16">
    <source>
        <dbReference type="PROSITE" id="PS51178"/>
    </source>
</evidence>